<dbReference type="EMBL" id="CP113524">
    <property type="protein sequence ID" value="WAJ23038.1"/>
    <property type="molecule type" value="Genomic_DNA"/>
</dbReference>
<proteinExistence type="predicted"/>
<dbReference type="PANTHER" id="PTHR48111">
    <property type="entry name" value="REGULATOR OF RPOS"/>
    <property type="match status" value="1"/>
</dbReference>
<dbReference type="PROSITE" id="PS50110">
    <property type="entry name" value="RESPONSE_REGULATORY"/>
    <property type="match status" value="1"/>
</dbReference>
<evidence type="ECO:0000256" key="2">
    <source>
        <dbReference type="ARBA" id="ARBA00023015"/>
    </source>
</evidence>
<reference evidence="10" key="1">
    <citation type="submission" date="2022-11" db="EMBL/GenBank/DDBJ databases">
        <title>Lacrimispora xylanolytica sy1, complete genome.</title>
        <authorList>
            <person name="Choi S."/>
        </authorList>
    </citation>
    <scope>NUCLEOTIDE SEQUENCE</scope>
    <source>
        <strain evidence="10">Sy1</strain>
    </source>
</reference>
<evidence type="ECO:0000313" key="11">
    <source>
        <dbReference type="Proteomes" id="UP001163115"/>
    </source>
</evidence>
<keyword evidence="3 7" id="KW-0238">DNA-binding</keyword>
<feature type="modified residue" description="4-aspartylphosphate" evidence="6">
    <location>
        <position position="51"/>
    </location>
</feature>
<dbReference type="CDD" id="cd17574">
    <property type="entry name" value="REC_OmpR"/>
    <property type="match status" value="1"/>
</dbReference>
<dbReference type="SMART" id="SM00862">
    <property type="entry name" value="Trans_reg_C"/>
    <property type="match status" value="1"/>
</dbReference>
<comment type="function">
    <text evidence="5">May play the central regulatory role in sporulation. It may be an element of the effector pathway responsible for the activation of sporulation genes in response to nutritional stress. Spo0A may act in concert with spo0H (a sigma factor) to control the expression of some genes that are critical to the sporulation process.</text>
</comment>
<keyword evidence="6" id="KW-0597">Phosphoprotein</keyword>
<keyword evidence="11" id="KW-1185">Reference proteome</keyword>
<dbReference type="Pfam" id="PF00072">
    <property type="entry name" value="Response_reg"/>
    <property type="match status" value="1"/>
</dbReference>
<dbReference type="Gene3D" id="3.40.50.2300">
    <property type="match status" value="1"/>
</dbReference>
<dbReference type="Gene3D" id="6.10.250.690">
    <property type="match status" value="1"/>
</dbReference>
<feature type="domain" description="OmpR/PhoB-type" evidence="9">
    <location>
        <begin position="123"/>
        <end position="220"/>
    </location>
</feature>
<evidence type="ECO:0000256" key="1">
    <source>
        <dbReference type="ARBA" id="ARBA00018672"/>
    </source>
</evidence>
<dbReference type="CDD" id="cd00383">
    <property type="entry name" value="trans_reg_C"/>
    <property type="match status" value="1"/>
</dbReference>
<evidence type="ECO:0000313" key="10">
    <source>
        <dbReference type="EMBL" id="WAJ23038.1"/>
    </source>
</evidence>
<dbReference type="SUPFAM" id="SSF52172">
    <property type="entry name" value="CheY-like"/>
    <property type="match status" value="1"/>
</dbReference>
<dbReference type="InterPro" id="IPR001867">
    <property type="entry name" value="OmpR/PhoB-type_DNA-bd"/>
</dbReference>
<protein>
    <recommendedName>
        <fullName evidence="1">Stage 0 sporulation protein A homolog</fullName>
    </recommendedName>
</protein>
<feature type="DNA-binding region" description="OmpR/PhoB-type" evidence="7">
    <location>
        <begin position="123"/>
        <end position="220"/>
    </location>
</feature>
<gene>
    <name evidence="10" type="ORF">OW255_15915</name>
</gene>
<keyword evidence="4" id="KW-0804">Transcription</keyword>
<dbReference type="PANTHER" id="PTHR48111:SF2">
    <property type="entry name" value="RESPONSE REGULATOR SAER"/>
    <property type="match status" value="1"/>
</dbReference>
<dbReference type="InterPro" id="IPR039420">
    <property type="entry name" value="WalR-like"/>
</dbReference>
<dbReference type="Pfam" id="PF00486">
    <property type="entry name" value="Trans_reg_C"/>
    <property type="match status" value="1"/>
</dbReference>
<organism evidence="10 11">
    <name type="scientific">Lacrimispora xylanolytica</name>
    <dbReference type="NCBI Taxonomy" id="29375"/>
    <lineage>
        <taxon>Bacteria</taxon>
        <taxon>Bacillati</taxon>
        <taxon>Bacillota</taxon>
        <taxon>Clostridia</taxon>
        <taxon>Lachnospirales</taxon>
        <taxon>Lachnospiraceae</taxon>
        <taxon>Lacrimispora</taxon>
    </lineage>
</organism>
<dbReference type="InterPro" id="IPR001789">
    <property type="entry name" value="Sig_transdc_resp-reg_receiver"/>
</dbReference>
<evidence type="ECO:0000256" key="5">
    <source>
        <dbReference type="ARBA" id="ARBA00024867"/>
    </source>
</evidence>
<sequence>MGNILAVDDEEAILVMIQKILTRDGHMVTTISEPADVKQLNLCGFDLILLDVMMPGVDGYTLCKEIRSYVDCPILFLTAKAEESSLVSGLEAGADDYILKPFGKLELRARVSAHLRRDRREHTSRLTFSNSYFNLSGKQLIVGEVTVPLTKGEYQICEFLARSPGQVFSREQIYEKVFGYDGESNDSTISTHIKNIRLKLESLNYAPVKTVWGIGYKWEE</sequence>
<evidence type="ECO:0000256" key="7">
    <source>
        <dbReference type="PROSITE-ProRule" id="PRU01091"/>
    </source>
</evidence>
<evidence type="ECO:0000259" key="9">
    <source>
        <dbReference type="PROSITE" id="PS51755"/>
    </source>
</evidence>
<evidence type="ECO:0000259" key="8">
    <source>
        <dbReference type="PROSITE" id="PS50110"/>
    </source>
</evidence>
<keyword evidence="2" id="KW-0805">Transcription regulation</keyword>
<dbReference type="InterPro" id="IPR036388">
    <property type="entry name" value="WH-like_DNA-bd_sf"/>
</dbReference>
<accession>A0ABY7ABW6</accession>
<dbReference type="Gene3D" id="1.10.10.10">
    <property type="entry name" value="Winged helix-like DNA-binding domain superfamily/Winged helix DNA-binding domain"/>
    <property type="match status" value="1"/>
</dbReference>
<evidence type="ECO:0000256" key="4">
    <source>
        <dbReference type="ARBA" id="ARBA00023163"/>
    </source>
</evidence>
<dbReference type="SMART" id="SM00448">
    <property type="entry name" value="REC"/>
    <property type="match status" value="1"/>
</dbReference>
<evidence type="ECO:0000256" key="6">
    <source>
        <dbReference type="PROSITE-ProRule" id="PRU00169"/>
    </source>
</evidence>
<dbReference type="InterPro" id="IPR011006">
    <property type="entry name" value="CheY-like_superfamily"/>
</dbReference>
<name>A0ABY7ABW6_9FIRM</name>
<dbReference type="RefSeq" id="WP_024838636.1">
    <property type="nucleotide sequence ID" value="NZ_CP113524.1"/>
</dbReference>
<dbReference type="PROSITE" id="PS51755">
    <property type="entry name" value="OMPR_PHOB"/>
    <property type="match status" value="1"/>
</dbReference>
<evidence type="ECO:0000256" key="3">
    <source>
        <dbReference type="ARBA" id="ARBA00023125"/>
    </source>
</evidence>
<dbReference type="Proteomes" id="UP001163115">
    <property type="component" value="Chromosome"/>
</dbReference>
<feature type="domain" description="Response regulatory" evidence="8">
    <location>
        <begin position="3"/>
        <end position="115"/>
    </location>
</feature>